<dbReference type="SUPFAM" id="SSF109854">
    <property type="entry name" value="DinB/YfiT-like putative metalloenzymes"/>
    <property type="match status" value="1"/>
</dbReference>
<gene>
    <name evidence="3" type="ORF">SAMN04488035_0762</name>
</gene>
<dbReference type="OrthoDB" id="3376896at2"/>
<evidence type="ECO:0000313" key="3">
    <source>
        <dbReference type="EMBL" id="SFE84635.1"/>
    </source>
</evidence>
<evidence type="ECO:0000313" key="4">
    <source>
        <dbReference type="Proteomes" id="UP000198520"/>
    </source>
</evidence>
<evidence type="ECO:0000259" key="2">
    <source>
        <dbReference type="Pfam" id="PF12867"/>
    </source>
</evidence>
<dbReference type="InterPro" id="IPR034660">
    <property type="entry name" value="DinB/YfiT-like"/>
</dbReference>
<accession>A0A1I2DVK8</accession>
<evidence type="ECO:0000256" key="1">
    <source>
        <dbReference type="SAM" id="MobiDB-lite"/>
    </source>
</evidence>
<proteinExistence type="predicted"/>
<organism evidence="3 4">
    <name type="scientific">Flavimobilis marinus</name>
    <dbReference type="NCBI Taxonomy" id="285351"/>
    <lineage>
        <taxon>Bacteria</taxon>
        <taxon>Bacillati</taxon>
        <taxon>Actinomycetota</taxon>
        <taxon>Actinomycetes</taxon>
        <taxon>Micrococcales</taxon>
        <taxon>Jonesiaceae</taxon>
        <taxon>Flavimobilis</taxon>
    </lineage>
</organism>
<dbReference type="InterPro" id="IPR024775">
    <property type="entry name" value="DinB-like"/>
</dbReference>
<feature type="region of interest" description="Disordered" evidence="1">
    <location>
        <begin position="1"/>
        <end position="22"/>
    </location>
</feature>
<reference evidence="4" key="1">
    <citation type="submission" date="2016-10" db="EMBL/GenBank/DDBJ databases">
        <authorList>
            <person name="Varghese N."/>
            <person name="Submissions S."/>
        </authorList>
    </citation>
    <scope>NUCLEOTIDE SEQUENCE [LARGE SCALE GENOMIC DNA]</scope>
    <source>
        <strain evidence="4">DSM 19083</strain>
    </source>
</reference>
<dbReference type="EMBL" id="FONZ01000001">
    <property type="protein sequence ID" value="SFE84635.1"/>
    <property type="molecule type" value="Genomic_DNA"/>
</dbReference>
<dbReference type="Proteomes" id="UP000198520">
    <property type="component" value="Unassembled WGS sequence"/>
</dbReference>
<sequence>MAPTPTEGPHVTEPQPPIEPDTKDWTWVLVRPCAECGTDVSAMGPKDVAAAVRDSLPRWRAALERPHVAQRPDPATWSPLEYGAHVRDVFRVMRFRLDLMLTTENPEFPDWDQDATALEDAYAEQDPPAVVVALADAGRAFADGLEAVRRRDCERMGRRSNGSVFTVETLARYAWHDVAHHLHDVGA</sequence>
<dbReference type="Gene3D" id="1.20.120.450">
    <property type="entry name" value="dinb family like domain"/>
    <property type="match status" value="1"/>
</dbReference>
<protein>
    <recommendedName>
        <fullName evidence="2">DinB-like domain-containing protein</fullName>
    </recommendedName>
</protein>
<feature type="domain" description="DinB-like" evidence="2">
    <location>
        <begin position="70"/>
        <end position="183"/>
    </location>
</feature>
<dbReference type="STRING" id="285351.SAMN04488035_0762"/>
<dbReference type="Pfam" id="PF12867">
    <property type="entry name" value="DinB_2"/>
    <property type="match status" value="1"/>
</dbReference>
<name>A0A1I2DVK8_9MICO</name>
<dbReference type="AlphaFoldDB" id="A0A1I2DVK8"/>
<keyword evidence="4" id="KW-1185">Reference proteome</keyword>